<gene>
    <name evidence="3" type="ORF">BOW53_04140</name>
</gene>
<evidence type="ECO:0000313" key="3">
    <source>
        <dbReference type="EMBL" id="OOZ41315.1"/>
    </source>
</evidence>
<comment type="caution">
    <text evidence="3">The sequence shown here is derived from an EMBL/GenBank/DDBJ whole genome shotgun (WGS) entry which is preliminary data.</text>
</comment>
<dbReference type="AlphaFoldDB" id="A0A1T2L889"/>
<reference evidence="3 4" key="1">
    <citation type="submission" date="2016-11" db="EMBL/GenBank/DDBJ databases">
        <title>Mixed transmission modes and dynamic genome evolution in an obligate animal-bacterial symbiosis.</title>
        <authorList>
            <person name="Russell S.L."/>
            <person name="Corbett-Detig R.B."/>
            <person name="Cavanaugh C.M."/>
        </authorList>
    </citation>
    <scope>NUCLEOTIDE SEQUENCE [LARGE SCALE GENOMIC DNA]</scope>
    <source>
        <strain evidence="3">Sveles-Q1</strain>
    </source>
</reference>
<feature type="signal peptide" evidence="1">
    <location>
        <begin position="1"/>
        <end position="23"/>
    </location>
</feature>
<dbReference type="SUPFAM" id="SSF103515">
    <property type="entry name" value="Autotransporter"/>
    <property type="match status" value="1"/>
</dbReference>
<protein>
    <recommendedName>
        <fullName evidence="2">Autotransporter domain-containing protein</fullName>
    </recommendedName>
</protein>
<keyword evidence="4" id="KW-1185">Reference proteome</keyword>
<dbReference type="EMBL" id="MPRL01000011">
    <property type="protein sequence ID" value="OOZ41315.1"/>
    <property type="molecule type" value="Genomic_DNA"/>
</dbReference>
<dbReference type="InterPro" id="IPR005546">
    <property type="entry name" value="Autotransporte_beta"/>
</dbReference>
<name>A0A1T2L889_9GAMM</name>
<dbReference type="Proteomes" id="UP000191110">
    <property type="component" value="Unassembled WGS sequence"/>
</dbReference>
<feature type="chain" id="PRO_5012617072" description="Autotransporter domain-containing protein" evidence="1">
    <location>
        <begin position="24"/>
        <end position="440"/>
    </location>
</feature>
<dbReference type="InterPro" id="IPR036709">
    <property type="entry name" value="Autotransporte_beta_dom_sf"/>
</dbReference>
<proteinExistence type="predicted"/>
<evidence type="ECO:0000313" key="4">
    <source>
        <dbReference type="Proteomes" id="UP000191110"/>
    </source>
</evidence>
<sequence>MVFKNPTATGLIVGLMVIQSLFADPTPPATPITVEYDDTSYILTTNYFSFSDNPELLEAQPWWEDPDLAIGLAETVQFQLGTSVDSQDTSPSGEALGPLFAYKDHLSIAWDGSGACNDCHTSDDPTYYAIDITSSVTSIENTHKAFKLFSLAEDTVIHGAHSRPLSRQVTKNKRAFWVAGDWGVDNHYNSNATAKLAEVGVGYNYGTTQINASLGKTWVRQELDYNGSADGDGKYFILESIYHNASSENLFVTLGLYHHRWDAEIERGYLFGATPYLSSGNPEISSWGVRARLDWQDLYLANSFQISPYIDLTHRDVSTESYTETGGALPASFDRHDENVTDIRLGFNASKPIANSQIAFATSLEVAHRLNYEDANISGHVPNAYTFNFTGQDYDKSTWYKVGIGVENSSDNGKFSVMLNTTTEGAMPTRWIAASWQTTF</sequence>
<dbReference type="SMART" id="SM00869">
    <property type="entry name" value="Autotransporter"/>
    <property type="match status" value="1"/>
</dbReference>
<evidence type="ECO:0000259" key="2">
    <source>
        <dbReference type="PROSITE" id="PS51208"/>
    </source>
</evidence>
<dbReference type="Pfam" id="PF03797">
    <property type="entry name" value="Autotransporter"/>
    <property type="match status" value="1"/>
</dbReference>
<keyword evidence="1" id="KW-0732">Signal</keyword>
<dbReference type="RefSeq" id="WP_078482820.1">
    <property type="nucleotide sequence ID" value="NZ_MPRL01000011.1"/>
</dbReference>
<accession>A0A1T2L889</accession>
<feature type="domain" description="Autotransporter" evidence="2">
    <location>
        <begin position="169"/>
        <end position="440"/>
    </location>
</feature>
<evidence type="ECO:0000256" key="1">
    <source>
        <dbReference type="SAM" id="SignalP"/>
    </source>
</evidence>
<dbReference type="PROSITE" id="PS51208">
    <property type="entry name" value="AUTOTRANSPORTER"/>
    <property type="match status" value="1"/>
</dbReference>
<organism evidence="3 4">
    <name type="scientific">Solemya pervernicosa gill symbiont</name>
    <dbReference type="NCBI Taxonomy" id="642797"/>
    <lineage>
        <taxon>Bacteria</taxon>
        <taxon>Pseudomonadati</taxon>
        <taxon>Pseudomonadota</taxon>
        <taxon>Gammaproteobacteria</taxon>
        <taxon>sulfur-oxidizing symbionts</taxon>
    </lineage>
</organism>
<dbReference type="Gene3D" id="2.40.128.130">
    <property type="entry name" value="Autotransporter beta-domain"/>
    <property type="match status" value="1"/>
</dbReference>
<dbReference type="OrthoDB" id="6848220at2"/>